<dbReference type="GO" id="GO:0008081">
    <property type="term" value="F:phosphoric diester hydrolase activity"/>
    <property type="evidence" value="ECO:0007669"/>
    <property type="project" value="InterPro"/>
</dbReference>
<sequence length="365" mass="41364">MTLRPITTDVMVIAHRGASAYGPENTLAAYKQAIMMKADYVEFDLQMTKDGHLVTLHDETLARTTNAEAFFPNRAPWRVKDFTLEEIRRLDAGSWFNKTYPAQAKKEFIGQHVPTLEEAINFVQQHGKGEVGLYIETKAPGVYPGMEENVIEILNKTNVLDNRKLFLESFSEQSLRKLKKLAPQVKLVQLYKRGMLAGKNVYQEFKRVSEYAAGVGPSKELVGRKLVRAAHQYYLLVHPWTVNTQDDMVSLLSLGVDGQFTNNTDQLVDLLEKPFISHGVANGDITNTSAILWVRTNGNTRVRFEISTDNHFNSHTMVKTGHADEYHDFIASVEFIGLKPSTKYYYRAYTVSSKYIITGSFQTLP</sequence>
<dbReference type="GO" id="GO:0006629">
    <property type="term" value="P:lipid metabolic process"/>
    <property type="evidence" value="ECO:0007669"/>
    <property type="project" value="InterPro"/>
</dbReference>
<proteinExistence type="predicted"/>
<dbReference type="AlphaFoldDB" id="A0A2N5HE46"/>
<accession>A0A2N5HE46</accession>
<dbReference type="InterPro" id="IPR030395">
    <property type="entry name" value="GP_PDE_dom"/>
</dbReference>
<dbReference type="Gene3D" id="3.20.20.190">
    <property type="entry name" value="Phosphatidylinositol (PI) phosphodiesterase"/>
    <property type="match status" value="1"/>
</dbReference>
<dbReference type="PANTHER" id="PTHR46211:SF7">
    <property type="entry name" value="GLYCEROPHOSPHODIESTER PHOSPHODIESTERASE"/>
    <property type="match status" value="1"/>
</dbReference>
<dbReference type="Pfam" id="PF03009">
    <property type="entry name" value="GDPD"/>
    <property type="match status" value="1"/>
</dbReference>
<evidence type="ECO:0000313" key="3">
    <source>
        <dbReference type="Proteomes" id="UP000234950"/>
    </source>
</evidence>
<evidence type="ECO:0000313" key="2">
    <source>
        <dbReference type="EMBL" id="PLS03785.1"/>
    </source>
</evidence>
<dbReference type="OrthoDB" id="384721at2"/>
<dbReference type="Pfam" id="PF16655">
    <property type="entry name" value="PhoD_N"/>
    <property type="match status" value="1"/>
</dbReference>
<dbReference type="SUPFAM" id="SSF51695">
    <property type="entry name" value="PLC-like phosphodiesterases"/>
    <property type="match status" value="1"/>
</dbReference>
<protein>
    <submittedName>
        <fullName evidence="2">Glycerophosphodiester phosphodiesterase</fullName>
    </submittedName>
</protein>
<feature type="domain" description="GP-PDE" evidence="1">
    <location>
        <begin position="10"/>
        <end position="271"/>
    </location>
</feature>
<dbReference type="PROSITE" id="PS51704">
    <property type="entry name" value="GP_PDE"/>
    <property type="match status" value="1"/>
</dbReference>
<name>A0A2N5HE46_9BACI</name>
<gene>
    <name evidence="2" type="ORF">CVD27_13615</name>
</gene>
<dbReference type="InterPro" id="IPR017946">
    <property type="entry name" value="PLC-like_Pdiesterase_TIM-brl"/>
</dbReference>
<keyword evidence="3" id="KW-1185">Reference proteome</keyword>
<dbReference type="Gene3D" id="2.60.40.380">
    <property type="entry name" value="Purple acid phosphatase-like, N-terminal"/>
    <property type="match status" value="1"/>
</dbReference>
<evidence type="ECO:0000259" key="1">
    <source>
        <dbReference type="PROSITE" id="PS51704"/>
    </source>
</evidence>
<reference evidence="2 3" key="1">
    <citation type="submission" date="2017-11" db="EMBL/GenBank/DDBJ databases">
        <title>Comparitive Functional Genomics of Dry Heat Resistant strains isolated from the Viking Spacecraft.</title>
        <authorList>
            <person name="Seuylemezian A."/>
            <person name="Cooper K."/>
            <person name="Vaishampayan P."/>
        </authorList>
    </citation>
    <scope>NUCLEOTIDE SEQUENCE [LARGE SCALE GENOMIC DNA]</scope>
    <source>
        <strain evidence="2 3">V32-6</strain>
    </source>
</reference>
<dbReference type="EMBL" id="PGVE01000052">
    <property type="protein sequence ID" value="PLS03785.1"/>
    <property type="molecule type" value="Genomic_DNA"/>
</dbReference>
<dbReference type="PANTHER" id="PTHR46211">
    <property type="entry name" value="GLYCEROPHOSPHORYL DIESTER PHOSPHODIESTERASE"/>
    <property type="match status" value="1"/>
</dbReference>
<dbReference type="CDD" id="cd08601">
    <property type="entry name" value="GDPD_SaGlpQ_like"/>
    <property type="match status" value="1"/>
</dbReference>
<dbReference type="InterPro" id="IPR032093">
    <property type="entry name" value="PhoD_N"/>
</dbReference>
<comment type="caution">
    <text evidence="2">The sequence shown here is derived from an EMBL/GenBank/DDBJ whole genome shotgun (WGS) entry which is preliminary data.</text>
</comment>
<dbReference type="Proteomes" id="UP000234950">
    <property type="component" value="Unassembled WGS sequence"/>
</dbReference>
<organism evidence="2 3">
    <name type="scientific">Neobacillus cucumis</name>
    <dbReference type="NCBI Taxonomy" id="1740721"/>
    <lineage>
        <taxon>Bacteria</taxon>
        <taxon>Bacillati</taxon>
        <taxon>Bacillota</taxon>
        <taxon>Bacilli</taxon>
        <taxon>Bacillales</taxon>
        <taxon>Bacillaceae</taxon>
        <taxon>Neobacillus</taxon>
    </lineage>
</organism>